<gene>
    <name evidence="1" type="ORF">BJG266_LOCUS24984</name>
</gene>
<dbReference type="Proteomes" id="UP000663877">
    <property type="component" value="Unassembled WGS sequence"/>
</dbReference>
<protein>
    <submittedName>
        <fullName evidence="1">Uncharacterized protein</fullName>
    </submittedName>
</protein>
<dbReference type="AlphaFoldDB" id="A0A814TXH3"/>
<proteinExistence type="predicted"/>
<organism evidence="1 2">
    <name type="scientific">Adineta steineri</name>
    <dbReference type="NCBI Taxonomy" id="433720"/>
    <lineage>
        <taxon>Eukaryota</taxon>
        <taxon>Metazoa</taxon>
        <taxon>Spiralia</taxon>
        <taxon>Gnathifera</taxon>
        <taxon>Rotifera</taxon>
        <taxon>Eurotatoria</taxon>
        <taxon>Bdelloidea</taxon>
        <taxon>Adinetida</taxon>
        <taxon>Adinetidae</taxon>
        <taxon>Adineta</taxon>
    </lineage>
</organism>
<reference evidence="1" key="1">
    <citation type="submission" date="2021-02" db="EMBL/GenBank/DDBJ databases">
        <authorList>
            <person name="Nowell W R."/>
        </authorList>
    </citation>
    <scope>NUCLEOTIDE SEQUENCE</scope>
</reference>
<accession>A0A814TXH3</accession>
<dbReference type="EMBL" id="CAJNOI010000185">
    <property type="protein sequence ID" value="CAF1167147.1"/>
    <property type="molecule type" value="Genomic_DNA"/>
</dbReference>
<evidence type="ECO:0000313" key="1">
    <source>
        <dbReference type="EMBL" id="CAF1167147.1"/>
    </source>
</evidence>
<evidence type="ECO:0000313" key="2">
    <source>
        <dbReference type="Proteomes" id="UP000663877"/>
    </source>
</evidence>
<sequence>MHLMKFNVLNAVKLLRGHWRHSQSDAHNQSVESLTMIMPPMINQLLEDLDQDKYSMQQLLVNQKNTCDNSNNTNINKIPMMATAALPNDDFNTNTDDKSLEIFSLIWLDANINVKETRGTEQKLRSIINHIKKFQDIKQCQQYIEQRSQQDRLILIVSGRLGREIVPDIHQLRQVISVYVYCMDEKSNEQWTFKFSKVKFF</sequence>
<comment type="caution">
    <text evidence="1">The sequence shown here is derived from an EMBL/GenBank/DDBJ whole genome shotgun (WGS) entry which is preliminary data.</text>
</comment>
<name>A0A814TXH3_9BILA</name>